<comment type="subcellular location">
    <subcellularLocation>
        <location evidence="1">Nucleus</location>
    </subcellularLocation>
</comment>
<dbReference type="CDD" id="cd00067">
    <property type="entry name" value="GAL4"/>
    <property type="match status" value="1"/>
</dbReference>
<protein>
    <recommendedName>
        <fullName evidence="6">Zn(2)-C6 fungal-type domain-containing protein</fullName>
    </recommendedName>
</protein>
<feature type="region of interest" description="Disordered" evidence="5">
    <location>
        <begin position="1"/>
        <end position="122"/>
    </location>
</feature>
<dbReference type="eggNOG" id="ENOG502QV6Q">
    <property type="taxonomic scope" value="Eukaryota"/>
</dbReference>
<dbReference type="CDD" id="cd12148">
    <property type="entry name" value="fungal_TF_MHR"/>
    <property type="match status" value="1"/>
</dbReference>
<evidence type="ECO:0000256" key="2">
    <source>
        <dbReference type="ARBA" id="ARBA00022723"/>
    </source>
</evidence>
<dbReference type="STRING" id="1109443.G4TJF5"/>
<dbReference type="GO" id="GO:0005634">
    <property type="term" value="C:nucleus"/>
    <property type="evidence" value="ECO:0007669"/>
    <property type="project" value="UniProtKB-SubCell"/>
</dbReference>
<dbReference type="EMBL" id="CAFZ01000120">
    <property type="protein sequence ID" value="CCA71448.1"/>
    <property type="molecule type" value="Genomic_DNA"/>
</dbReference>
<keyword evidence="4" id="KW-0539">Nucleus</keyword>
<feature type="region of interest" description="Disordered" evidence="5">
    <location>
        <begin position="213"/>
        <end position="335"/>
    </location>
</feature>
<dbReference type="AlphaFoldDB" id="G4TJF5"/>
<dbReference type="PROSITE" id="PS50048">
    <property type="entry name" value="ZN2_CY6_FUNGAL_2"/>
    <property type="match status" value="1"/>
</dbReference>
<accession>G4TJF5</accession>
<dbReference type="SUPFAM" id="SSF57701">
    <property type="entry name" value="Zn2/Cys6 DNA-binding domain"/>
    <property type="match status" value="1"/>
</dbReference>
<dbReference type="SMART" id="SM00906">
    <property type="entry name" value="Fungal_trans"/>
    <property type="match status" value="1"/>
</dbReference>
<dbReference type="Pfam" id="PF04082">
    <property type="entry name" value="Fungal_trans"/>
    <property type="match status" value="1"/>
</dbReference>
<evidence type="ECO:0000259" key="6">
    <source>
        <dbReference type="PROSITE" id="PS50048"/>
    </source>
</evidence>
<dbReference type="InterPro" id="IPR001138">
    <property type="entry name" value="Zn2Cys6_DnaBD"/>
</dbReference>
<dbReference type="GO" id="GO:0000981">
    <property type="term" value="F:DNA-binding transcription factor activity, RNA polymerase II-specific"/>
    <property type="evidence" value="ECO:0007669"/>
    <property type="project" value="InterPro"/>
</dbReference>
<dbReference type="SMART" id="SM00066">
    <property type="entry name" value="GAL4"/>
    <property type="match status" value="1"/>
</dbReference>
<dbReference type="OMA" id="SHANIRM"/>
<sequence>MSLKGLDSVQNGHHQDPRPVPAFYAPHRGPNQSPNAHHHTQSVHNRNGSIHDSDTMADYPMHEPEDDELDTKPPHFTHHPSQHHPGAPNVSRSPIPPASTPRKRKKTGEPSEGEAVRRLRRSHEACARCRQKKIKCDSGHPSCSACVLAGVTCQQEDRHRNKFQARAHQEIIEQQLTETILILQKWIPDFDPNKTQYFATKYGVTLPPRPANLANMGSEAAPGIPTPLTPVTPHPALQPPGGGSKHGSNQHHHHPQPPAPLNMMSMMPYSPSQSGSDSYSLRSPVDSSQLVSPASPHAPFFRNNSQSQQHSQAASSGSASSQFVFPPHQHNALPNQRKTEDVGLAKMEYEADNGQKGLDPRGRNMADPTAIARQFGVTSKLLEDPRYSNREPQKVDGDELAPVATTHGSLHPRLWYNRPFKRGSLPSPSFSTSELDLVWLPLNRKIANHMVEMYFKRLNFHRPIFEKQDYLRRFDMLYSNDTVSTDDVGFLCSTYLILALATLSEMHQPEQNADWVMELKQDWPTHEQLFARALVVKPELRVTISSLQALLLLQWYLYSERHGRSLWRLVGTLVRLAVELGLHHDPAKQRGVFTPEECTLRVNLWHSVMIHDRGTSVLLGRPAAISEDEFNTSHPVEVPGVVSRHFVDSAPLNTIAADIISSLYRPDIQSSSEVTDHARRILKSFASFRKTLPKEYWPYFQGTQGWSEAAKKELRDELTTEKGLTFLKYNIQRLLLLRTLFNNNGARYDLRTKALVDAIKTSHNIVIMHASLTKIPDIGFFVSPLPLHIAAMTIIYGHKCGFPTLPYETGYEDVQSALHVTPALRWQWERKDASGGAHPITSELAKQVFKRRPRVDGPRPIPEFMPEESWEEEDRQHLAQPVDAHLEVWPATVWQPGPLWPEHHPVPVRAHNDGSNSSKSASPIGQHAVPQSLNMTNVVNGGTGARGSSGSTPNMIGPAMPGRNNSYFKPEDTDVTGLLATSGYRFGESDVQEFFMQEERDPMARPQNGQSHANIRMMEQLVQLQHMGYSTSTYLPYMPSTSHSGP</sequence>
<dbReference type="Proteomes" id="UP000007148">
    <property type="component" value="Unassembled WGS sequence"/>
</dbReference>
<reference evidence="7 8" key="1">
    <citation type="journal article" date="2011" name="PLoS Pathog.">
        <title>Endophytic Life Strategies Decoded by Genome and Transcriptome Analyses of the Mutualistic Root Symbiont Piriformospora indica.</title>
        <authorList>
            <person name="Zuccaro A."/>
            <person name="Lahrmann U."/>
            <person name="Guldener U."/>
            <person name="Langen G."/>
            <person name="Pfiffi S."/>
            <person name="Biedenkopf D."/>
            <person name="Wong P."/>
            <person name="Samans B."/>
            <person name="Grimm C."/>
            <person name="Basiewicz M."/>
            <person name="Murat C."/>
            <person name="Martin F."/>
            <person name="Kogel K.H."/>
        </authorList>
    </citation>
    <scope>NUCLEOTIDE SEQUENCE [LARGE SCALE GENOMIC DNA]</scope>
    <source>
        <strain evidence="7 8">DSM 11827</strain>
    </source>
</reference>
<dbReference type="InterPro" id="IPR036864">
    <property type="entry name" value="Zn2-C6_fun-type_DNA-bd_sf"/>
</dbReference>
<organism evidence="7 8">
    <name type="scientific">Serendipita indica (strain DSM 11827)</name>
    <name type="common">Root endophyte fungus</name>
    <name type="synonym">Piriformospora indica</name>
    <dbReference type="NCBI Taxonomy" id="1109443"/>
    <lineage>
        <taxon>Eukaryota</taxon>
        <taxon>Fungi</taxon>
        <taxon>Dikarya</taxon>
        <taxon>Basidiomycota</taxon>
        <taxon>Agaricomycotina</taxon>
        <taxon>Agaricomycetes</taxon>
        <taxon>Sebacinales</taxon>
        <taxon>Serendipitaceae</taxon>
        <taxon>Serendipita</taxon>
    </lineage>
</organism>
<feature type="compositionally biased region" description="Low complexity" evidence="5">
    <location>
        <begin position="263"/>
        <end position="280"/>
    </location>
</feature>
<feature type="compositionally biased region" description="Low complexity" evidence="5">
    <location>
        <begin position="305"/>
        <end position="322"/>
    </location>
</feature>
<evidence type="ECO:0000256" key="5">
    <source>
        <dbReference type="SAM" id="MobiDB-lite"/>
    </source>
</evidence>
<comment type="caution">
    <text evidence="7">The sequence shown here is derived from an EMBL/GenBank/DDBJ whole genome shotgun (WGS) entry which is preliminary data.</text>
</comment>
<dbReference type="GO" id="GO:0006351">
    <property type="term" value="P:DNA-templated transcription"/>
    <property type="evidence" value="ECO:0007669"/>
    <property type="project" value="InterPro"/>
</dbReference>
<evidence type="ECO:0000313" key="8">
    <source>
        <dbReference type="Proteomes" id="UP000007148"/>
    </source>
</evidence>
<proteinExistence type="predicted"/>
<dbReference type="HOGENOM" id="CLU_008026_1_0_1"/>
<name>G4TJF5_SERID</name>
<gene>
    <name evidence="7" type="ORF">PIIN_05387</name>
</gene>
<dbReference type="Pfam" id="PF00172">
    <property type="entry name" value="Zn_clus"/>
    <property type="match status" value="1"/>
</dbReference>
<evidence type="ECO:0000313" key="7">
    <source>
        <dbReference type="EMBL" id="CCA71448.1"/>
    </source>
</evidence>
<dbReference type="InParanoid" id="G4TJF5"/>
<evidence type="ECO:0000256" key="1">
    <source>
        <dbReference type="ARBA" id="ARBA00004123"/>
    </source>
</evidence>
<dbReference type="PROSITE" id="PS00463">
    <property type="entry name" value="ZN2_CY6_FUNGAL_1"/>
    <property type="match status" value="1"/>
</dbReference>
<evidence type="ECO:0000256" key="4">
    <source>
        <dbReference type="ARBA" id="ARBA00023242"/>
    </source>
</evidence>
<dbReference type="GO" id="GO:0003677">
    <property type="term" value="F:DNA binding"/>
    <property type="evidence" value="ECO:0007669"/>
    <property type="project" value="UniProtKB-KW"/>
</dbReference>
<feature type="compositionally biased region" description="Pro residues" evidence="5">
    <location>
        <begin position="224"/>
        <end position="238"/>
    </location>
</feature>
<evidence type="ECO:0000256" key="3">
    <source>
        <dbReference type="ARBA" id="ARBA00023125"/>
    </source>
</evidence>
<dbReference type="InterPro" id="IPR007219">
    <property type="entry name" value="XnlR_reg_dom"/>
</dbReference>
<keyword evidence="8" id="KW-1185">Reference proteome</keyword>
<dbReference type="PANTHER" id="PTHR46910">
    <property type="entry name" value="TRANSCRIPTION FACTOR PDR1"/>
    <property type="match status" value="1"/>
</dbReference>
<dbReference type="Gene3D" id="4.10.240.10">
    <property type="entry name" value="Zn(2)-C6 fungal-type DNA-binding domain"/>
    <property type="match status" value="1"/>
</dbReference>
<dbReference type="InterPro" id="IPR050987">
    <property type="entry name" value="AtrR-like"/>
</dbReference>
<dbReference type="PANTHER" id="PTHR46910:SF3">
    <property type="entry name" value="HALOTOLERANCE PROTEIN 9-RELATED"/>
    <property type="match status" value="1"/>
</dbReference>
<feature type="domain" description="Zn(2)-C6 fungal-type" evidence="6">
    <location>
        <begin position="125"/>
        <end position="155"/>
    </location>
</feature>
<dbReference type="GO" id="GO:0008270">
    <property type="term" value="F:zinc ion binding"/>
    <property type="evidence" value="ECO:0007669"/>
    <property type="project" value="InterPro"/>
</dbReference>
<keyword evidence="2" id="KW-0479">Metal-binding</keyword>
<dbReference type="OrthoDB" id="4064873at2759"/>
<keyword evidence="3" id="KW-0238">DNA-binding</keyword>